<name>A0AA47MUJ9_MERPO</name>
<feature type="compositionally biased region" description="Low complexity" evidence="5">
    <location>
        <begin position="164"/>
        <end position="185"/>
    </location>
</feature>
<dbReference type="GO" id="GO:0072669">
    <property type="term" value="C:tRNA-splicing ligase complex"/>
    <property type="evidence" value="ECO:0007669"/>
    <property type="project" value="InterPro"/>
</dbReference>
<dbReference type="Proteomes" id="UP001174136">
    <property type="component" value="Unassembled WGS sequence"/>
</dbReference>
<proteinExistence type="inferred from homology"/>
<evidence type="ECO:0000313" key="7">
    <source>
        <dbReference type="Proteomes" id="UP001174136"/>
    </source>
</evidence>
<keyword evidence="4" id="KW-0539">Nucleus</keyword>
<accession>A0AA47MUJ9</accession>
<evidence type="ECO:0000256" key="4">
    <source>
        <dbReference type="ARBA" id="ARBA00023242"/>
    </source>
</evidence>
<evidence type="ECO:0000256" key="1">
    <source>
        <dbReference type="ARBA" id="ARBA00004123"/>
    </source>
</evidence>
<dbReference type="InterPro" id="IPR024887">
    <property type="entry name" value="Ashwin"/>
</dbReference>
<dbReference type="GO" id="GO:0048598">
    <property type="term" value="P:embryonic morphogenesis"/>
    <property type="evidence" value="ECO:0007669"/>
    <property type="project" value="InterPro"/>
</dbReference>
<reference evidence="6" key="1">
    <citation type="journal article" date="2023" name="Front. Mar. Sci.">
        <title>A new Merluccius polli reference genome to investigate the effects of global change in West African waters.</title>
        <authorList>
            <person name="Mateo J.L."/>
            <person name="Blanco-Fernandez C."/>
            <person name="Garcia-Vazquez E."/>
            <person name="Machado-Schiaffino G."/>
        </authorList>
    </citation>
    <scope>NUCLEOTIDE SEQUENCE</scope>
    <source>
        <strain evidence="6">C29</strain>
        <tissue evidence="6">Fin</tissue>
    </source>
</reference>
<protein>
    <recommendedName>
        <fullName evidence="3">Ashwin</fullName>
    </recommendedName>
</protein>
<sequence>MAASVGRESAGSSAHNADLLLHPELLSQDFMQLLLNEVWSPRDVGAFDAVLRRNIRAAEGESRDRLTSLYLRHVIPLPQRQLPDTRWGRRVEERSRGGGGGGGRDKQSAEDHHRKRPLIVFDGVSNPAKVKKTDVSRVATGCADRLKPPPTAATNLSNPIRKLSSSSPHTTPSSQSSVSGAPASSLKRESDSSDALKSPEIKKKIHHVTWP</sequence>
<evidence type="ECO:0000256" key="5">
    <source>
        <dbReference type="SAM" id="MobiDB-lite"/>
    </source>
</evidence>
<comment type="caution">
    <text evidence="6">The sequence shown here is derived from an EMBL/GenBank/DDBJ whole genome shotgun (WGS) entry which is preliminary data.</text>
</comment>
<evidence type="ECO:0000313" key="6">
    <source>
        <dbReference type="EMBL" id="KAK0146440.1"/>
    </source>
</evidence>
<dbReference type="PANTHER" id="PTHR28359:SF1">
    <property type="entry name" value="ASHWIN"/>
    <property type="match status" value="1"/>
</dbReference>
<keyword evidence="7" id="KW-1185">Reference proteome</keyword>
<comment type="subcellular location">
    <subcellularLocation>
        <location evidence="1">Nucleus</location>
    </subcellularLocation>
</comment>
<dbReference type="AlphaFoldDB" id="A0AA47MUJ9"/>
<comment type="similarity">
    <text evidence="2">Belongs to the ashwin family.</text>
</comment>
<organism evidence="6 7">
    <name type="scientific">Merluccius polli</name>
    <name type="common">Benguela hake</name>
    <name type="synonym">Merluccius cadenati</name>
    <dbReference type="NCBI Taxonomy" id="89951"/>
    <lineage>
        <taxon>Eukaryota</taxon>
        <taxon>Metazoa</taxon>
        <taxon>Chordata</taxon>
        <taxon>Craniata</taxon>
        <taxon>Vertebrata</taxon>
        <taxon>Euteleostomi</taxon>
        <taxon>Actinopterygii</taxon>
        <taxon>Neopterygii</taxon>
        <taxon>Teleostei</taxon>
        <taxon>Neoteleostei</taxon>
        <taxon>Acanthomorphata</taxon>
        <taxon>Zeiogadaria</taxon>
        <taxon>Gadariae</taxon>
        <taxon>Gadiformes</taxon>
        <taxon>Gadoidei</taxon>
        <taxon>Merlucciidae</taxon>
        <taxon>Merluccius</taxon>
    </lineage>
</organism>
<evidence type="ECO:0000256" key="3">
    <source>
        <dbReference type="ARBA" id="ARBA00015134"/>
    </source>
</evidence>
<dbReference type="Pfam" id="PF15323">
    <property type="entry name" value="Ashwin"/>
    <property type="match status" value="1"/>
</dbReference>
<feature type="compositionally biased region" description="Basic and acidic residues" evidence="5">
    <location>
        <begin position="86"/>
        <end position="96"/>
    </location>
</feature>
<evidence type="ECO:0000256" key="2">
    <source>
        <dbReference type="ARBA" id="ARBA00007855"/>
    </source>
</evidence>
<feature type="region of interest" description="Disordered" evidence="5">
    <location>
        <begin position="85"/>
        <end position="211"/>
    </location>
</feature>
<dbReference type="GO" id="GO:0005634">
    <property type="term" value="C:nucleus"/>
    <property type="evidence" value="ECO:0007669"/>
    <property type="project" value="UniProtKB-SubCell"/>
</dbReference>
<dbReference type="EMBL" id="JAOPHQ010002576">
    <property type="protein sequence ID" value="KAK0146440.1"/>
    <property type="molecule type" value="Genomic_DNA"/>
</dbReference>
<dbReference type="PANTHER" id="PTHR28359">
    <property type="entry name" value="ASHWIN"/>
    <property type="match status" value="1"/>
</dbReference>
<gene>
    <name evidence="6" type="ORF">N1851_014252</name>
</gene>
<feature type="compositionally biased region" description="Basic and acidic residues" evidence="5">
    <location>
        <begin position="103"/>
        <end position="112"/>
    </location>
</feature>